<dbReference type="NCBIfam" id="TIGR03172">
    <property type="entry name" value="selenium cofactor biosynthesis protein YqeC"/>
    <property type="match status" value="1"/>
</dbReference>
<dbReference type="EMBL" id="DVLT01000035">
    <property type="protein sequence ID" value="HIU02552.1"/>
    <property type="molecule type" value="Genomic_DNA"/>
</dbReference>
<dbReference type="Pfam" id="PF19842">
    <property type="entry name" value="YqeC"/>
    <property type="match status" value="1"/>
</dbReference>
<evidence type="ECO:0000313" key="2">
    <source>
        <dbReference type="Proteomes" id="UP000824164"/>
    </source>
</evidence>
<dbReference type="GO" id="GO:0005524">
    <property type="term" value="F:ATP binding"/>
    <property type="evidence" value="ECO:0007669"/>
    <property type="project" value="InterPro"/>
</dbReference>
<evidence type="ECO:0000313" key="1">
    <source>
        <dbReference type="EMBL" id="HIU02552.1"/>
    </source>
</evidence>
<gene>
    <name evidence="1" type="primary">yqeC</name>
    <name evidence="1" type="ORF">IAB63_04805</name>
</gene>
<dbReference type="InterPro" id="IPR017587">
    <property type="entry name" value="YqeC"/>
</dbReference>
<comment type="caution">
    <text evidence="1">The sequence shown here is derived from an EMBL/GenBank/DDBJ whole genome shotgun (WGS) entry which is preliminary data.</text>
</comment>
<reference evidence="1" key="2">
    <citation type="journal article" date="2021" name="PeerJ">
        <title>Extensive microbial diversity within the chicken gut microbiome revealed by metagenomics and culture.</title>
        <authorList>
            <person name="Gilroy R."/>
            <person name="Ravi A."/>
            <person name="Getino M."/>
            <person name="Pursley I."/>
            <person name="Horton D.L."/>
            <person name="Alikhan N.F."/>
            <person name="Baker D."/>
            <person name="Gharbi K."/>
            <person name="Hall N."/>
            <person name="Watson M."/>
            <person name="Adriaenssens E.M."/>
            <person name="Foster-Nyarko E."/>
            <person name="Jarju S."/>
            <person name="Secka A."/>
            <person name="Antonio M."/>
            <person name="Oren A."/>
            <person name="Chaudhuri R.R."/>
            <person name="La Ragione R."/>
            <person name="Hildebrand F."/>
            <person name="Pallen M.J."/>
        </authorList>
    </citation>
    <scope>NUCLEOTIDE SEQUENCE</scope>
    <source>
        <strain evidence="1">CHK187-14744</strain>
    </source>
</reference>
<dbReference type="InterPro" id="IPR036565">
    <property type="entry name" value="Mur-like_cat_sf"/>
</dbReference>
<sequence>MILSDSPMIYDKEGVYQGHGRLLAALGFFAGQEESHLAMPVISIVGAGGKTHTFYRLDQELTEMNISHFLMTTTHMRLPKEKPIYSKLPEDISARRDGWWMGQPSKKDPAKLAPPGESVMAAVCASGYPVVIEADGARGKSCKVPATWEPAIRPETTWVIGIMGLTAIGQRICESCHRPEDVARFLGKEPEDTLTWQDMCRIIDHPDGLFKSAGDRKKVLILNQADDKICRTWGRKIVSQATIPGLTIWMTSYRKG</sequence>
<protein>
    <submittedName>
        <fullName evidence="1">Selenium-dependent hydroxylase accessory protein YqeC</fullName>
    </submittedName>
</protein>
<dbReference type="Proteomes" id="UP000824164">
    <property type="component" value="Unassembled WGS sequence"/>
</dbReference>
<organism evidence="1 2">
    <name type="scientific">Candidatus Onthocola gallistercoris</name>
    <dbReference type="NCBI Taxonomy" id="2840876"/>
    <lineage>
        <taxon>Bacteria</taxon>
        <taxon>Bacillati</taxon>
        <taxon>Bacillota</taxon>
        <taxon>Bacilli</taxon>
        <taxon>Candidatus Onthocola</taxon>
    </lineage>
</organism>
<proteinExistence type="predicted"/>
<dbReference type="AlphaFoldDB" id="A0A9D1KWN6"/>
<name>A0A9D1KWN6_9FIRM</name>
<reference evidence="1" key="1">
    <citation type="submission" date="2020-10" db="EMBL/GenBank/DDBJ databases">
        <authorList>
            <person name="Gilroy R."/>
        </authorList>
    </citation>
    <scope>NUCLEOTIDE SEQUENCE</scope>
    <source>
        <strain evidence="1">CHK187-14744</strain>
    </source>
</reference>
<accession>A0A9D1KWN6</accession>
<dbReference type="SUPFAM" id="SSF53623">
    <property type="entry name" value="MurD-like peptide ligases, catalytic domain"/>
    <property type="match status" value="1"/>
</dbReference>